<evidence type="ECO:0000259" key="5">
    <source>
        <dbReference type="Pfam" id="PF00877"/>
    </source>
</evidence>
<gene>
    <name evidence="6" type="ORF">PQR57_16585</name>
</gene>
<reference evidence="6 7" key="1">
    <citation type="journal article" date="2024" name="Chem. Sci.">
        <title>Discovery of megapolipeptins by genome mining of a Burkholderiales bacteria collection.</title>
        <authorList>
            <person name="Paulo B.S."/>
            <person name="Recchia M.J.J."/>
            <person name="Lee S."/>
            <person name="Fergusson C.H."/>
            <person name="Romanowski S.B."/>
            <person name="Hernandez A."/>
            <person name="Krull N."/>
            <person name="Liu D.Y."/>
            <person name="Cavanagh H."/>
            <person name="Bos A."/>
            <person name="Gray C.A."/>
            <person name="Murphy B.T."/>
            <person name="Linington R.G."/>
            <person name="Eustaquio A.S."/>
        </authorList>
    </citation>
    <scope>NUCLEOTIDE SEQUENCE [LARGE SCALE GENOMIC DNA]</scope>
    <source>
        <strain evidence="6 7">RL17-350-BIC-A</strain>
    </source>
</reference>
<dbReference type="InterPro" id="IPR000064">
    <property type="entry name" value="NLP_P60_dom"/>
</dbReference>
<dbReference type="Pfam" id="PF00877">
    <property type="entry name" value="NLPC_P60"/>
    <property type="match status" value="1"/>
</dbReference>
<comment type="similarity">
    <text evidence="1">Belongs to the peptidase C40 family.</text>
</comment>
<comment type="caution">
    <text evidence="6">The sequence shown here is derived from an EMBL/GenBank/DDBJ whole genome shotgun (WGS) entry which is preliminary data.</text>
</comment>
<proteinExistence type="inferred from homology"/>
<sequence>MTPEQANAYIGLPWADGARGPECFDCWGLLRWVQLHHFDLVLPDLPAMPDMRRDLYREQMDSGAWNVIARPVHGCGVLLRGGDRPHVGVYLNLDGGGVLHAQEGAGVIFTERSKLKKVGYPRASWYSFL</sequence>
<evidence type="ECO:0000256" key="2">
    <source>
        <dbReference type="ARBA" id="ARBA00022670"/>
    </source>
</evidence>
<keyword evidence="2" id="KW-0645">Protease</keyword>
<evidence type="ECO:0000256" key="4">
    <source>
        <dbReference type="ARBA" id="ARBA00022807"/>
    </source>
</evidence>
<feature type="domain" description="NlpC/P60" evidence="5">
    <location>
        <begin position="13"/>
        <end position="109"/>
    </location>
</feature>
<dbReference type="EMBL" id="JAQQEZ010000010">
    <property type="protein sequence ID" value="MFM0002640.1"/>
    <property type="molecule type" value="Genomic_DNA"/>
</dbReference>
<evidence type="ECO:0000256" key="3">
    <source>
        <dbReference type="ARBA" id="ARBA00022801"/>
    </source>
</evidence>
<keyword evidence="4" id="KW-0788">Thiol protease</keyword>
<keyword evidence="7" id="KW-1185">Reference proteome</keyword>
<evidence type="ECO:0000313" key="6">
    <source>
        <dbReference type="EMBL" id="MFM0002640.1"/>
    </source>
</evidence>
<keyword evidence="3" id="KW-0378">Hydrolase</keyword>
<dbReference type="SUPFAM" id="SSF54001">
    <property type="entry name" value="Cysteine proteinases"/>
    <property type="match status" value="1"/>
</dbReference>
<dbReference type="Proteomes" id="UP001629230">
    <property type="component" value="Unassembled WGS sequence"/>
</dbReference>
<organism evidence="6 7">
    <name type="scientific">Paraburkholderia dipogonis</name>
    <dbReference type="NCBI Taxonomy" id="1211383"/>
    <lineage>
        <taxon>Bacteria</taxon>
        <taxon>Pseudomonadati</taxon>
        <taxon>Pseudomonadota</taxon>
        <taxon>Betaproteobacteria</taxon>
        <taxon>Burkholderiales</taxon>
        <taxon>Burkholderiaceae</taxon>
        <taxon>Paraburkholderia</taxon>
    </lineage>
</organism>
<evidence type="ECO:0000313" key="7">
    <source>
        <dbReference type="Proteomes" id="UP001629230"/>
    </source>
</evidence>
<protein>
    <submittedName>
        <fullName evidence="6">NlpC/P60 family protein</fullName>
    </submittedName>
</protein>
<dbReference type="RefSeq" id="WP_408177941.1">
    <property type="nucleotide sequence ID" value="NZ_JAQQEZ010000010.1"/>
</dbReference>
<name>A0ABW9APX3_9BURK</name>
<dbReference type="InterPro" id="IPR038765">
    <property type="entry name" value="Papain-like_cys_pep_sf"/>
</dbReference>
<accession>A0ABW9APX3</accession>
<evidence type="ECO:0000256" key="1">
    <source>
        <dbReference type="ARBA" id="ARBA00007074"/>
    </source>
</evidence>
<dbReference type="Gene3D" id="3.90.1720.10">
    <property type="entry name" value="endopeptidase domain like (from Nostoc punctiforme)"/>
    <property type="match status" value="1"/>
</dbReference>